<reference evidence="2 3" key="2">
    <citation type="submission" date="2024-07" db="EMBL/GenBank/DDBJ databases">
        <authorList>
            <person name="Akdeniz Z."/>
        </authorList>
    </citation>
    <scope>NUCLEOTIDE SEQUENCE [LARGE SCALE GENOMIC DNA]</scope>
</reference>
<evidence type="ECO:0000313" key="1">
    <source>
        <dbReference type="EMBL" id="CAI9973075.1"/>
    </source>
</evidence>
<evidence type="ECO:0000313" key="3">
    <source>
        <dbReference type="Proteomes" id="UP001642409"/>
    </source>
</evidence>
<organism evidence="1">
    <name type="scientific">Hexamita inflata</name>
    <dbReference type="NCBI Taxonomy" id="28002"/>
    <lineage>
        <taxon>Eukaryota</taxon>
        <taxon>Metamonada</taxon>
        <taxon>Diplomonadida</taxon>
        <taxon>Hexamitidae</taxon>
        <taxon>Hexamitinae</taxon>
        <taxon>Hexamita</taxon>
    </lineage>
</organism>
<accession>A0AA86UV74</accession>
<reference evidence="1" key="1">
    <citation type="submission" date="2023-06" db="EMBL/GenBank/DDBJ databases">
        <authorList>
            <person name="Kurt Z."/>
        </authorList>
    </citation>
    <scope>NUCLEOTIDE SEQUENCE</scope>
</reference>
<gene>
    <name evidence="2" type="ORF">HINF_LOCUS28713</name>
    <name evidence="1" type="ORF">HINF_LOCUS60720</name>
</gene>
<dbReference type="EMBL" id="CAXDID020000091">
    <property type="protein sequence ID" value="CAL6022571.1"/>
    <property type="molecule type" value="Genomic_DNA"/>
</dbReference>
<protein>
    <submittedName>
        <fullName evidence="2">Hypothetical_protein</fullName>
    </submittedName>
</protein>
<keyword evidence="3" id="KW-1185">Reference proteome</keyword>
<dbReference type="Proteomes" id="UP001642409">
    <property type="component" value="Unassembled WGS sequence"/>
</dbReference>
<evidence type="ECO:0000313" key="2">
    <source>
        <dbReference type="EMBL" id="CAL6022571.1"/>
    </source>
</evidence>
<proteinExistence type="predicted"/>
<dbReference type="EMBL" id="CATOUU010001118">
    <property type="protein sequence ID" value="CAI9973075.1"/>
    <property type="molecule type" value="Genomic_DNA"/>
</dbReference>
<comment type="caution">
    <text evidence="1">The sequence shown here is derived from an EMBL/GenBank/DDBJ whole genome shotgun (WGS) entry which is preliminary data.</text>
</comment>
<sequence length="104" mass="12252">MLFLDAYKCVNYFMCCNMVQSCVIHEKFPETSRTCKFGNSVNAAMLYTLQSLKFNSRSYLRYFSGSIFTSELNDRLRSYRYLRCVIGLISVNKFQARFKTVNQM</sequence>
<name>A0AA86UV74_9EUKA</name>
<dbReference type="AlphaFoldDB" id="A0AA86UV74"/>